<dbReference type="PANTHER" id="PTHR42759">
    <property type="entry name" value="MOXR FAMILY PROTEIN"/>
    <property type="match status" value="1"/>
</dbReference>
<comment type="caution">
    <text evidence="3">The sequence shown here is derived from an EMBL/GenBank/DDBJ whole genome shotgun (WGS) entry which is preliminary data.</text>
</comment>
<dbReference type="InterPro" id="IPR041628">
    <property type="entry name" value="ChlI/MoxR_AAA_lid"/>
</dbReference>
<dbReference type="Pfam" id="PF07726">
    <property type="entry name" value="AAA_3"/>
    <property type="match status" value="1"/>
</dbReference>
<dbReference type="SUPFAM" id="SSF52540">
    <property type="entry name" value="P-loop containing nucleoside triphosphate hydrolases"/>
    <property type="match status" value="1"/>
</dbReference>
<dbReference type="InterPro" id="IPR027417">
    <property type="entry name" value="P-loop_NTPase"/>
</dbReference>
<dbReference type="Pfam" id="PF17863">
    <property type="entry name" value="AAA_lid_2"/>
    <property type="match status" value="1"/>
</dbReference>
<evidence type="ECO:0000313" key="4">
    <source>
        <dbReference type="Proteomes" id="UP001516588"/>
    </source>
</evidence>
<sequence length="315" mass="35043">MINEKIIKIIDETSKAVTGKNEIIKKILAVILAGGHILLEDIPGVGKTTLALAMTKSLGLSFGRVQFTPDVVPSDITGFTVYDRENSNFKYIPGAVMCNMFLGDEINRTSSKTQSALLEVMQEGKVTVDGVSHEVPKPFTVIATQNPVGTAGTQMLPEAQLDRFMMKLSMGYPSFDEQVKILSDREQKDPLDEIVSVIEPYKLDEMIREVKTVYTDEKIYRYITSLVEATRENEFIKLGVSPRGAIALATVSRAWAYIEGRDYVVPEDIDTLFVDVCAHRVILEPKGKISGKSTIKILKEILNETKAPKTEGFYR</sequence>
<keyword evidence="4" id="KW-1185">Reference proteome</keyword>
<proteinExistence type="predicted"/>
<dbReference type="Gene3D" id="3.40.50.300">
    <property type="entry name" value="P-loop containing nucleotide triphosphate hydrolases"/>
    <property type="match status" value="1"/>
</dbReference>
<dbReference type="EMBL" id="JADCKA010000002">
    <property type="protein sequence ID" value="MBE5034961.1"/>
    <property type="molecule type" value="Genomic_DNA"/>
</dbReference>
<dbReference type="InterPro" id="IPR011703">
    <property type="entry name" value="ATPase_AAA-3"/>
</dbReference>
<organism evidence="3 4">
    <name type="scientific">Gallibacter intestinalis</name>
    <dbReference type="NCBI Taxonomy" id="2779356"/>
    <lineage>
        <taxon>Bacteria</taxon>
        <taxon>Bacillati</taxon>
        <taxon>Bacillota</taxon>
        <taxon>Clostridia</taxon>
        <taxon>Eubacteriales</taxon>
        <taxon>Eubacteriaceae</taxon>
        <taxon>Gallibacter</taxon>
    </lineage>
</organism>
<feature type="domain" description="ChlI/MoxR AAA lid" evidence="2">
    <location>
        <begin position="229"/>
        <end position="300"/>
    </location>
</feature>
<dbReference type="PIRSF" id="PIRSF002849">
    <property type="entry name" value="AAA_ATPase_chaperone_MoxR_prd"/>
    <property type="match status" value="1"/>
</dbReference>
<evidence type="ECO:0000313" key="3">
    <source>
        <dbReference type="EMBL" id="MBE5034961.1"/>
    </source>
</evidence>
<evidence type="ECO:0000259" key="1">
    <source>
        <dbReference type="Pfam" id="PF07726"/>
    </source>
</evidence>
<reference evidence="3 4" key="1">
    <citation type="submission" date="2020-10" db="EMBL/GenBank/DDBJ databases">
        <title>ChiBAC.</title>
        <authorList>
            <person name="Zenner C."/>
            <person name="Hitch T.C.A."/>
            <person name="Clavel T."/>
        </authorList>
    </citation>
    <scope>NUCLEOTIDE SEQUENCE [LARGE SCALE GENOMIC DNA]</scope>
    <source>
        <strain evidence="3 4">DSM 108706</strain>
    </source>
</reference>
<gene>
    <name evidence="3" type="ORF">INF20_01550</name>
</gene>
<accession>A0ABR9QVR6</accession>
<feature type="domain" description="ATPase AAA-3" evidence="1">
    <location>
        <begin position="36"/>
        <end position="166"/>
    </location>
</feature>
<evidence type="ECO:0000259" key="2">
    <source>
        <dbReference type="Pfam" id="PF17863"/>
    </source>
</evidence>
<dbReference type="PANTHER" id="PTHR42759:SF5">
    <property type="entry name" value="METHANOL DEHYDROGENASE REGULATOR"/>
    <property type="match status" value="1"/>
</dbReference>
<name>A0ABR9QVR6_9FIRM</name>
<protein>
    <submittedName>
        <fullName evidence="3">MoxR family ATPase</fullName>
    </submittedName>
</protein>
<dbReference type="Proteomes" id="UP001516588">
    <property type="component" value="Unassembled WGS sequence"/>
</dbReference>
<dbReference type="Gene3D" id="1.10.8.80">
    <property type="entry name" value="Magnesium chelatase subunit I, C-Terminal domain"/>
    <property type="match status" value="1"/>
</dbReference>
<dbReference type="InterPro" id="IPR050764">
    <property type="entry name" value="CbbQ/NirQ/NorQ/GpvN"/>
</dbReference>
<dbReference type="RefSeq" id="WP_226384632.1">
    <property type="nucleotide sequence ID" value="NZ_JADCKA010000002.1"/>
</dbReference>